<gene>
    <name evidence="10" type="ORF">PYTT_2563</name>
</gene>
<evidence type="ECO:0000256" key="2">
    <source>
        <dbReference type="ARBA" id="ARBA00009045"/>
    </source>
</evidence>
<accession>A0A1H6MTP1</accession>
<evidence type="ECO:0000256" key="6">
    <source>
        <dbReference type="ARBA" id="ARBA00022989"/>
    </source>
</evidence>
<dbReference type="Gene3D" id="1.25.40.10">
    <property type="entry name" value="Tetratricopeptide repeat domain"/>
    <property type="match status" value="1"/>
</dbReference>
<dbReference type="GO" id="GO:0016020">
    <property type="term" value="C:membrane"/>
    <property type="evidence" value="ECO:0007669"/>
    <property type="project" value="UniProtKB-SubCell"/>
</dbReference>
<dbReference type="Pfam" id="PF08238">
    <property type="entry name" value="Sel1"/>
    <property type="match status" value="3"/>
</dbReference>
<dbReference type="Proteomes" id="UP000176204">
    <property type="component" value="Chromosome I"/>
</dbReference>
<comment type="similarity">
    <text evidence="2">Belongs to the peptidase S54 family.</text>
</comment>
<dbReference type="InterPro" id="IPR011990">
    <property type="entry name" value="TPR-like_helical_dom_sf"/>
</dbReference>
<evidence type="ECO:0000313" key="10">
    <source>
        <dbReference type="EMBL" id="SEI01343.1"/>
    </source>
</evidence>
<dbReference type="GO" id="GO:0006508">
    <property type="term" value="P:proteolysis"/>
    <property type="evidence" value="ECO:0007669"/>
    <property type="project" value="UniProtKB-KW"/>
</dbReference>
<feature type="domain" description="Peptidase S54 rhomboid" evidence="9">
    <location>
        <begin position="117"/>
        <end position="265"/>
    </location>
</feature>
<proteinExistence type="inferred from homology"/>
<dbReference type="SUPFAM" id="SSF144091">
    <property type="entry name" value="Rhomboid-like"/>
    <property type="match status" value="1"/>
</dbReference>
<sequence>MNPPNISSHGHRSGCLYEYGNSSKSEPNGPFTLDEMAALRCRGYVSPSTFVRMNGGEWQRASECGIPISYPKADYPAACVLVLLLLAVYCLLPSPFPSWELHTANGQPNIWTCAVDGQWWRIFTGTFSCTGILSLGTAAVLILSMGARVVPFVGRIGFLLLYMLCGMGGSLAAIALYIPEIETSYGLCHLPLSGVVPGCYGLMGAAIVLGGWRSFCSGTVWSWGAMIMLATFLVCVVFPLLLSQLARATFLMATAGLLLGILLALPYYLLHLSRHDTPVAPPGVPMAPSRKARRMCLAAIFMLACAALANYMATGSESAILDEERAYTADDEKAGELLIRAASNGFPYACEAAAYCYMDRPPLILRNYSFNLCYNPQRWTKPSNRSENPEQAAFWMEKAAMHGFPEAQYETGKNYMNGFGVDKDAERALYWLNKAVRQGNRRAAGQMILWKIQDYLEKDSQSLPYWLKKSAAILPENLYPVKP</sequence>
<evidence type="ECO:0000256" key="7">
    <source>
        <dbReference type="ARBA" id="ARBA00023136"/>
    </source>
</evidence>
<dbReference type="GO" id="GO:0004252">
    <property type="term" value="F:serine-type endopeptidase activity"/>
    <property type="evidence" value="ECO:0007669"/>
    <property type="project" value="InterPro"/>
</dbReference>
<feature type="transmembrane region" description="Helical" evidence="8">
    <location>
        <begin position="295"/>
        <end position="313"/>
    </location>
</feature>
<keyword evidence="3" id="KW-0645">Protease</keyword>
<dbReference type="InterPro" id="IPR035952">
    <property type="entry name" value="Rhomboid-like_sf"/>
</dbReference>
<keyword evidence="5" id="KW-0378">Hydrolase</keyword>
<evidence type="ECO:0000256" key="5">
    <source>
        <dbReference type="ARBA" id="ARBA00022801"/>
    </source>
</evidence>
<dbReference type="SMART" id="SM00671">
    <property type="entry name" value="SEL1"/>
    <property type="match status" value="2"/>
</dbReference>
<keyword evidence="7 8" id="KW-0472">Membrane</keyword>
<feature type="transmembrane region" description="Helical" evidence="8">
    <location>
        <begin position="190"/>
        <end position="209"/>
    </location>
</feature>
<protein>
    <submittedName>
        <fullName evidence="10">Peptidase s54 rhomboid domain</fullName>
    </submittedName>
</protein>
<dbReference type="Pfam" id="PF01694">
    <property type="entry name" value="Rhomboid"/>
    <property type="match status" value="1"/>
</dbReference>
<evidence type="ECO:0000313" key="11">
    <source>
        <dbReference type="Proteomes" id="UP000176204"/>
    </source>
</evidence>
<name>A0A1H6MTP1_9BACT</name>
<dbReference type="AlphaFoldDB" id="A0A1H6MTP1"/>
<dbReference type="PANTHER" id="PTHR43066:SF1">
    <property type="entry name" value="RHOMBOID PROTEIN 2"/>
    <property type="match status" value="1"/>
</dbReference>
<evidence type="ECO:0000256" key="1">
    <source>
        <dbReference type="ARBA" id="ARBA00004141"/>
    </source>
</evidence>
<keyword evidence="6 8" id="KW-1133">Transmembrane helix</keyword>
<keyword evidence="4 8" id="KW-0812">Transmembrane</keyword>
<dbReference type="EMBL" id="LT629973">
    <property type="protein sequence ID" value="SEI01343.1"/>
    <property type="molecule type" value="Genomic_DNA"/>
</dbReference>
<feature type="transmembrane region" description="Helical" evidence="8">
    <location>
        <begin position="248"/>
        <end position="270"/>
    </location>
</feature>
<organism evidence="10 11">
    <name type="scientific">Akkermansia glycaniphila</name>
    <dbReference type="NCBI Taxonomy" id="1679444"/>
    <lineage>
        <taxon>Bacteria</taxon>
        <taxon>Pseudomonadati</taxon>
        <taxon>Verrucomicrobiota</taxon>
        <taxon>Verrucomicrobiia</taxon>
        <taxon>Verrucomicrobiales</taxon>
        <taxon>Akkermansiaceae</taxon>
        <taxon>Akkermansia</taxon>
    </lineage>
</organism>
<feature type="transmembrane region" description="Helical" evidence="8">
    <location>
        <begin position="119"/>
        <end position="144"/>
    </location>
</feature>
<feature type="transmembrane region" description="Helical" evidence="8">
    <location>
        <begin position="77"/>
        <end position="99"/>
    </location>
</feature>
<dbReference type="InterPro" id="IPR022764">
    <property type="entry name" value="Peptidase_S54_rhomboid_dom"/>
</dbReference>
<dbReference type="PANTHER" id="PTHR43066">
    <property type="entry name" value="RHOMBOID-RELATED PROTEIN"/>
    <property type="match status" value="1"/>
</dbReference>
<reference evidence="11" key="1">
    <citation type="submission" date="2016-09" db="EMBL/GenBank/DDBJ databases">
        <authorList>
            <person name="Koehorst J."/>
        </authorList>
    </citation>
    <scope>NUCLEOTIDE SEQUENCE [LARGE SCALE GENOMIC DNA]</scope>
</reference>
<keyword evidence="11" id="KW-1185">Reference proteome</keyword>
<dbReference type="KEGG" id="agl:PYTT_2563"/>
<feature type="transmembrane region" description="Helical" evidence="8">
    <location>
        <begin position="156"/>
        <end position="178"/>
    </location>
</feature>
<feature type="transmembrane region" description="Helical" evidence="8">
    <location>
        <begin position="221"/>
        <end position="242"/>
    </location>
</feature>
<evidence type="ECO:0000256" key="4">
    <source>
        <dbReference type="ARBA" id="ARBA00022692"/>
    </source>
</evidence>
<dbReference type="OrthoDB" id="9778341at2"/>
<dbReference type="RefSeq" id="WP_067774960.1">
    <property type="nucleotide sequence ID" value="NZ_LIGX01000020.1"/>
</dbReference>
<comment type="subcellular location">
    <subcellularLocation>
        <location evidence="1">Membrane</location>
        <topology evidence="1">Multi-pass membrane protein</topology>
    </subcellularLocation>
</comment>
<evidence type="ECO:0000259" key="9">
    <source>
        <dbReference type="Pfam" id="PF01694"/>
    </source>
</evidence>
<dbReference type="STRING" id="1679444.PYTT_2563"/>
<evidence type="ECO:0000256" key="8">
    <source>
        <dbReference type="SAM" id="Phobius"/>
    </source>
</evidence>
<dbReference type="Gene3D" id="1.20.1540.10">
    <property type="entry name" value="Rhomboid-like"/>
    <property type="match status" value="1"/>
</dbReference>
<dbReference type="SUPFAM" id="SSF81901">
    <property type="entry name" value="HCP-like"/>
    <property type="match status" value="1"/>
</dbReference>
<dbReference type="InterPro" id="IPR006597">
    <property type="entry name" value="Sel1-like"/>
</dbReference>
<evidence type="ECO:0000256" key="3">
    <source>
        <dbReference type="ARBA" id="ARBA00022670"/>
    </source>
</evidence>